<evidence type="ECO:0000256" key="3">
    <source>
        <dbReference type="SAM" id="Phobius"/>
    </source>
</evidence>
<comment type="similarity">
    <text evidence="1">Belongs to the sel-1 family.</text>
</comment>
<feature type="chain" id="PRO_5035167960" evidence="4">
    <location>
        <begin position="20"/>
        <end position="779"/>
    </location>
</feature>
<feature type="signal peptide" evidence="4">
    <location>
        <begin position="1"/>
        <end position="19"/>
    </location>
</feature>
<dbReference type="PANTHER" id="PTHR11102:SF147">
    <property type="entry name" value="SEL1L ADAPTOR SUBUNIT OF ERAD E3 UBIQUITIN LIGASE"/>
    <property type="match status" value="1"/>
</dbReference>
<keyword evidence="4" id="KW-0732">Signal</keyword>
<dbReference type="PANTHER" id="PTHR11102">
    <property type="entry name" value="SEL-1-LIKE PROTEIN"/>
    <property type="match status" value="1"/>
</dbReference>
<name>A0A8J2WRH6_9CRUS</name>
<evidence type="ECO:0000256" key="4">
    <source>
        <dbReference type="SAM" id="SignalP"/>
    </source>
</evidence>
<dbReference type="Pfam" id="PF08238">
    <property type="entry name" value="Sel1"/>
    <property type="match status" value="10"/>
</dbReference>
<reference evidence="5" key="1">
    <citation type="submission" date="2021-11" db="EMBL/GenBank/DDBJ databases">
        <authorList>
            <person name="Schell T."/>
        </authorList>
    </citation>
    <scope>NUCLEOTIDE SEQUENCE</scope>
    <source>
        <strain evidence="5">M5</strain>
    </source>
</reference>
<keyword evidence="6" id="KW-1185">Reference proteome</keyword>
<proteinExistence type="inferred from homology"/>
<dbReference type="GO" id="GO:0036503">
    <property type="term" value="P:ERAD pathway"/>
    <property type="evidence" value="ECO:0007669"/>
    <property type="project" value="TreeGrafter"/>
</dbReference>
<dbReference type="SUPFAM" id="SSF81901">
    <property type="entry name" value="HCP-like"/>
    <property type="match status" value="3"/>
</dbReference>
<dbReference type="OrthoDB" id="27934at2759"/>
<dbReference type="InterPro" id="IPR006597">
    <property type="entry name" value="Sel1-like"/>
</dbReference>
<dbReference type="GO" id="GO:0005789">
    <property type="term" value="C:endoplasmic reticulum membrane"/>
    <property type="evidence" value="ECO:0007669"/>
    <property type="project" value="TreeGrafter"/>
</dbReference>
<dbReference type="AlphaFoldDB" id="A0A8J2WRH6"/>
<feature type="transmembrane region" description="Helical" evidence="3">
    <location>
        <begin position="756"/>
        <end position="774"/>
    </location>
</feature>
<comment type="caution">
    <text evidence="5">The sequence shown here is derived from an EMBL/GenBank/DDBJ whole genome shotgun (WGS) entry which is preliminary data.</text>
</comment>
<dbReference type="InterPro" id="IPR011990">
    <property type="entry name" value="TPR-like_helical_dom_sf"/>
</dbReference>
<keyword evidence="3" id="KW-0812">Transmembrane</keyword>
<dbReference type="Proteomes" id="UP000789390">
    <property type="component" value="Unassembled WGS sequence"/>
</dbReference>
<feature type="region of interest" description="Disordered" evidence="2">
    <location>
        <begin position="28"/>
        <end position="49"/>
    </location>
</feature>
<organism evidence="5 6">
    <name type="scientific">Daphnia galeata</name>
    <dbReference type="NCBI Taxonomy" id="27404"/>
    <lineage>
        <taxon>Eukaryota</taxon>
        <taxon>Metazoa</taxon>
        <taxon>Ecdysozoa</taxon>
        <taxon>Arthropoda</taxon>
        <taxon>Crustacea</taxon>
        <taxon>Branchiopoda</taxon>
        <taxon>Diplostraca</taxon>
        <taxon>Cladocera</taxon>
        <taxon>Anomopoda</taxon>
        <taxon>Daphniidae</taxon>
        <taxon>Daphnia</taxon>
    </lineage>
</organism>
<feature type="compositionally biased region" description="Acidic residues" evidence="2">
    <location>
        <begin position="29"/>
        <end position="46"/>
    </location>
</feature>
<evidence type="ECO:0000313" key="6">
    <source>
        <dbReference type="Proteomes" id="UP000789390"/>
    </source>
</evidence>
<protein>
    <submittedName>
        <fullName evidence="5">Uncharacterized protein</fullName>
    </submittedName>
</protein>
<evidence type="ECO:0000256" key="1">
    <source>
        <dbReference type="ARBA" id="ARBA00038101"/>
    </source>
</evidence>
<gene>
    <name evidence="5" type="ORF">DGAL_LOCUS12142</name>
</gene>
<dbReference type="Gene3D" id="1.25.40.10">
    <property type="entry name" value="Tetratricopeptide repeat domain"/>
    <property type="match status" value="2"/>
</dbReference>
<accession>A0A8J2WRH6</accession>
<keyword evidence="3" id="KW-0472">Membrane</keyword>
<evidence type="ECO:0000313" key="5">
    <source>
        <dbReference type="EMBL" id="CAH0108741.1"/>
    </source>
</evidence>
<evidence type="ECO:0000256" key="2">
    <source>
        <dbReference type="SAM" id="MobiDB-lite"/>
    </source>
</evidence>
<dbReference type="InterPro" id="IPR050767">
    <property type="entry name" value="Sel1_AlgK"/>
</dbReference>
<sequence>MWLKFWIIAVVVIGSLVIAEEEGKIAEETGSDVEATGEENQDESEATTDRVETFSADINFNSWSELYDYLKEIEEATSENTDADAVESAVRLQLMTDGDALTLDGENNEEGEPVIVHGTISDVIHEVPAPDLSQSKVLIGDEEDAQKSDKSKIITTKADWTFIQHTLKTLDEKETAVKPNPEDEAIDEELTEEERKGKDIFEKGKQITTLTRANRKLAHNMFMEAAELGYIPAKERVAWSQLLGSNSLEELPIAKTIFEELANLGKPDSQTAMGFLYATGLGGLESNGAKALLYYTFAAIGGSAWAQMALAYRYWSGIGVTPSCEKALDFYRRVAAGVADELTLSGGTAVHRLRLHDEAENPGQSSGVLDSDLISYYQLQAEKGDVKAQLGLGQLHYQGGRGVEQDHQRALNYFLRAADAGDAHAMAFLGKMYLEGSEAVPQDNATAFQYFKAAAERNNPVGQAGLGLMYLHGRHVEKDVNKAFQYFNSAADRGWVDGHLQLGNMYLAGLGVRRDYKLAIKYFNLASQAGNTLAIYQLAQMHAAGTGMIRSCHTAVELFKNVVERGKWADKLMEAYSDYRDGHVNEALIKYMLLSDLGYEVAQSNAAFILDRKESDLFNVNETMVRALQYLGRAASQGYAPARVRLGDYYYYGWGADVDFASAAVHYRIASDQLHSAQAMFNLGYMHEQGLGMKQDIHLAKRFYDMAAEASTDAKVPVALALAKLSVLFGLRYMTENDWQDLSISLDPATYLGPDWDLYLITTLLGLLVLVVYLRRPQP</sequence>
<dbReference type="EMBL" id="CAKKLH010000287">
    <property type="protein sequence ID" value="CAH0108741.1"/>
    <property type="molecule type" value="Genomic_DNA"/>
</dbReference>
<dbReference type="SMART" id="SM00671">
    <property type="entry name" value="SEL1"/>
    <property type="match status" value="10"/>
</dbReference>
<keyword evidence="3" id="KW-1133">Transmembrane helix</keyword>